<keyword evidence="3" id="KW-1185">Reference proteome</keyword>
<comment type="caution">
    <text evidence="2">The sequence shown here is derived from an EMBL/GenBank/DDBJ whole genome shotgun (WGS) entry which is preliminary data.</text>
</comment>
<evidence type="ECO:0000313" key="3">
    <source>
        <dbReference type="Proteomes" id="UP000237846"/>
    </source>
</evidence>
<dbReference type="Proteomes" id="UP000237846">
    <property type="component" value="Unassembled WGS sequence"/>
</dbReference>
<name>A0A2T0Q791_9ACTN</name>
<feature type="transmembrane region" description="Helical" evidence="1">
    <location>
        <begin position="72"/>
        <end position="98"/>
    </location>
</feature>
<protein>
    <submittedName>
        <fullName evidence="2">Uncharacterized protein</fullName>
    </submittedName>
</protein>
<sequence length="229" mass="23343">MKLVSRMRRSVPFLASAVLGLVAVVGVLVHPYLLREACGPFSTFDGGGGVPLMTFRCRGSGETGEIGATALLVLPVGFLSVAVWSLLGAVAIVSAVLLARRTRAARVVAVLVGVIGLSSAGMVAFFVHGYGDVCADLDTSIESASTEYAPASLIGGYGFGSSGACAVYGELPADYVSEADVNTLVDARFPGYALRLATGGSVMIVAVSVALAFMVARHPIGSGPRTDSV</sequence>
<organism evidence="2 3">
    <name type="scientific">Allonocardiopsis opalescens</name>
    <dbReference type="NCBI Taxonomy" id="1144618"/>
    <lineage>
        <taxon>Bacteria</taxon>
        <taxon>Bacillati</taxon>
        <taxon>Actinomycetota</taxon>
        <taxon>Actinomycetes</taxon>
        <taxon>Streptosporangiales</taxon>
        <taxon>Allonocardiopsis</taxon>
    </lineage>
</organism>
<gene>
    <name evidence="2" type="ORF">CLV72_103269</name>
</gene>
<feature type="transmembrane region" description="Helical" evidence="1">
    <location>
        <begin position="12"/>
        <end position="33"/>
    </location>
</feature>
<reference evidence="2 3" key="1">
    <citation type="submission" date="2018-03" db="EMBL/GenBank/DDBJ databases">
        <title>Genomic Encyclopedia of Archaeal and Bacterial Type Strains, Phase II (KMG-II): from individual species to whole genera.</title>
        <authorList>
            <person name="Goeker M."/>
        </authorList>
    </citation>
    <scope>NUCLEOTIDE SEQUENCE [LARGE SCALE GENOMIC DNA]</scope>
    <source>
        <strain evidence="2 3">DSM 45601</strain>
    </source>
</reference>
<keyword evidence="1" id="KW-1133">Transmembrane helix</keyword>
<keyword evidence="1" id="KW-0472">Membrane</keyword>
<dbReference type="EMBL" id="PVZC01000003">
    <property type="protein sequence ID" value="PRX99664.1"/>
    <property type="molecule type" value="Genomic_DNA"/>
</dbReference>
<proteinExistence type="predicted"/>
<feature type="transmembrane region" description="Helical" evidence="1">
    <location>
        <begin position="192"/>
        <end position="216"/>
    </location>
</feature>
<keyword evidence="1" id="KW-0812">Transmembrane</keyword>
<evidence type="ECO:0000313" key="2">
    <source>
        <dbReference type="EMBL" id="PRX99664.1"/>
    </source>
</evidence>
<feature type="transmembrane region" description="Helical" evidence="1">
    <location>
        <begin position="105"/>
        <end position="127"/>
    </location>
</feature>
<dbReference type="AlphaFoldDB" id="A0A2T0Q791"/>
<evidence type="ECO:0000256" key="1">
    <source>
        <dbReference type="SAM" id="Phobius"/>
    </source>
</evidence>
<accession>A0A2T0Q791</accession>